<dbReference type="Proteomes" id="UP000183812">
    <property type="component" value="Unassembled WGS sequence"/>
</dbReference>
<gene>
    <name evidence="1" type="ORF">SAMN04244550_03722</name>
</gene>
<dbReference type="EMBL" id="FNAY01000051">
    <property type="protein sequence ID" value="SDG28946.1"/>
    <property type="molecule type" value="Genomic_DNA"/>
</dbReference>
<name>A0A1G7T0R9_RHOCA</name>
<evidence type="ECO:0000313" key="2">
    <source>
        <dbReference type="Proteomes" id="UP000183812"/>
    </source>
</evidence>
<protein>
    <submittedName>
        <fullName evidence="1">Uncharacterized protein</fullName>
    </submittedName>
</protein>
<sequence>MHLRRVLTAVAAAVLFIGGANYARLYRPAAETAADPVSAVAYYRFGVIPNQIVYDLWNVGYDASEAEVMGGLLRFADAVKDRHFDKVILAYRGTPRFILDGEDFHRIGQEFDFQNPVYTLRTFPEKLTTMEGYPAFGSWTGGMLGVLNAQLKDLNELGRRWYLDDILYH</sequence>
<evidence type="ECO:0000313" key="1">
    <source>
        <dbReference type="EMBL" id="SDG28946.1"/>
    </source>
</evidence>
<dbReference type="AlphaFoldDB" id="A0A1G7T0R9"/>
<reference evidence="1 2" key="1">
    <citation type="submission" date="2016-10" db="EMBL/GenBank/DDBJ databases">
        <authorList>
            <person name="de Groot N.N."/>
        </authorList>
    </citation>
    <scope>NUCLEOTIDE SEQUENCE [LARGE SCALE GENOMIC DNA]</scope>
    <source>
        <strain evidence="2">DSM 938 / 37b4</strain>
    </source>
</reference>
<dbReference type="OrthoDB" id="8455690at2"/>
<proteinExistence type="predicted"/>
<dbReference type="RefSeq" id="WP_074556272.1">
    <property type="nucleotide sequence ID" value="NZ_CP119563.1"/>
</dbReference>
<accession>A0A1G7T0R9</accession>
<organism evidence="1 2">
    <name type="scientific">Rhodobacter capsulatus</name>
    <name type="common">Rhodopseudomonas capsulata</name>
    <dbReference type="NCBI Taxonomy" id="1061"/>
    <lineage>
        <taxon>Bacteria</taxon>
        <taxon>Pseudomonadati</taxon>
        <taxon>Pseudomonadota</taxon>
        <taxon>Alphaproteobacteria</taxon>
        <taxon>Rhodobacterales</taxon>
        <taxon>Rhodobacter group</taxon>
        <taxon>Rhodobacter</taxon>
    </lineage>
</organism>